<sequence>VNLPPLVLVHSIFLSLVGLRMVFTNSAKSSPMAGITMLAIGIAYLSTSYMPIAQNQFLHASVPVRILLALVAGLKMVVDKNITQSARNEMLLVFLYDGIGGLVCGWQLENFSGKVPA</sequence>
<feature type="transmembrane region" description="Helical" evidence="1">
    <location>
        <begin position="6"/>
        <end position="23"/>
    </location>
</feature>
<name>A0A6A6UAF8_9PEZI</name>
<feature type="non-terminal residue" evidence="2">
    <location>
        <position position="1"/>
    </location>
</feature>
<dbReference type="EMBL" id="MU004236">
    <property type="protein sequence ID" value="KAF2668581.1"/>
    <property type="molecule type" value="Genomic_DNA"/>
</dbReference>
<feature type="transmembrane region" description="Helical" evidence="1">
    <location>
        <begin position="58"/>
        <end position="78"/>
    </location>
</feature>
<feature type="non-terminal residue" evidence="2">
    <location>
        <position position="117"/>
    </location>
</feature>
<feature type="transmembrane region" description="Helical" evidence="1">
    <location>
        <begin position="35"/>
        <end position="52"/>
    </location>
</feature>
<keyword evidence="1" id="KW-1133">Transmembrane helix</keyword>
<keyword evidence="3" id="KW-1185">Reference proteome</keyword>
<dbReference type="Proteomes" id="UP000799302">
    <property type="component" value="Unassembled WGS sequence"/>
</dbReference>
<dbReference type="OrthoDB" id="3924980at2759"/>
<proteinExistence type="predicted"/>
<dbReference type="AlphaFoldDB" id="A0A6A6UAF8"/>
<keyword evidence="1" id="KW-0472">Membrane</keyword>
<organism evidence="2 3">
    <name type="scientific">Microthyrium microscopicum</name>
    <dbReference type="NCBI Taxonomy" id="703497"/>
    <lineage>
        <taxon>Eukaryota</taxon>
        <taxon>Fungi</taxon>
        <taxon>Dikarya</taxon>
        <taxon>Ascomycota</taxon>
        <taxon>Pezizomycotina</taxon>
        <taxon>Dothideomycetes</taxon>
        <taxon>Dothideomycetes incertae sedis</taxon>
        <taxon>Microthyriales</taxon>
        <taxon>Microthyriaceae</taxon>
        <taxon>Microthyrium</taxon>
    </lineage>
</organism>
<reference evidence="2" key="1">
    <citation type="journal article" date="2020" name="Stud. Mycol.">
        <title>101 Dothideomycetes genomes: a test case for predicting lifestyles and emergence of pathogens.</title>
        <authorList>
            <person name="Haridas S."/>
            <person name="Albert R."/>
            <person name="Binder M."/>
            <person name="Bloem J."/>
            <person name="Labutti K."/>
            <person name="Salamov A."/>
            <person name="Andreopoulos B."/>
            <person name="Baker S."/>
            <person name="Barry K."/>
            <person name="Bills G."/>
            <person name="Bluhm B."/>
            <person name="Cannon C."/>
            <person name="Castanera R."/>
            <person name="Culley D."/>
            <person name="Daum C."/>
            <person name="Ezra D."/>
            <person name="Gonzalez J."/>
            <person name="Henrissat B."/>
            <person name="Kuo A."/>
            <person name="Liang C."/>
            <person name="Lipzen A."/>
            <person name="Lutzoni F."/>
            <person name="Magnuson J."/>
            <person name="Mondo S."/>
            <person name="Nolan M."/>
            <person name="Ohm R."/>
            <person name="Pangilinan J."/>
            <person name="Park H.-J."/>
            <person name="Ramirez L."/>
            <person name="Alfaro M."/>
            <person name="Sun H."/>
            <person name="Tritt A."/>
            <person name="Yoshinaga Y."/>
            <person name="Zwiers L.-H."/>
            <person name="Turgeon B."/>
            <person name="Goodwin S."/>
            <person name="Spatafora J."/>
            <person name="Crous P."/>
            <person name="Grigoriev I."/>
        </authorList>
    </citation>
    <scope>NUCLEOTIDE SEQUENCE</scope>
    <source>
        <strain evidence="2">CBS 115976</strain>
    </source>
</reference>
<protein>
    <submittedName>
        <fullName evidence="2">Uncharacterized protein</fullName>
    </submittedName>
</protein>
<evidence type="ECO:0000313" key="2">
    <source>
        <dbReference type="EMBL" id="KAF2668581.1"/>
    </source>
</evidence>
<evidence type="ECO:0000256" key="1">
    <source>
        <dbReference type="SAM" id="Phobius"/>
    </source>
</evidence>
<evidence type="ECO:0000313" key="3">
    <source>
        <dbReference type="Proteomes" id="UP000799302"/>
    </source>
</evidence>
<keyword evidence="1" id="KW-0812">Transmembrane</keyword>
<accession>A0A6A6UAF8</accession>
<feature type="transmembrane region" description="Helical" evidence="1">
    <location>
        <begin position="90"/>
        <end position="108"/>
    </location>
</feature>
<gene>
    <name evidence="2" type="ORF">BT63DRAFT_362951</name>
</gene>